<keyword evidence="2 6" id="KW-0032">Aminotransferase</keyword>
<sequence>MTEIPDPHHGILPFYGQPERVLQRARGCRLVDDQGRRYLDFESGVWAANLGHAHPAVNRALRRSLGTVLHQGYAFRSAEAEALAANLARLHAMPGGRSVFLSSGSEAVNLGVQVAMHLSGRQRLARIDSSYLAAFGYGRLAADNGHRVDIRCDDLAAVDAVDWSTVAALVLELGGASIETVRFPRADFVQHLVEAARRGGAYVVANEVTTGFGRSGCWFAYQHEGLAPQLVACGKALGNGYPVSALTVDAGVAAALDAQPLRYAQSHQNDPAGCAAANAVIAAFEAEGVVERAAATGEYFLARLQALQARHAQQVVQVRGRGLMLALQLADEALARQLAAGLFDAGFVVGQRAASLRFMPPLVVTRVMVDALLRAIGRLLVQRPA</sequence>
<evidence type="ECO:0000313" key="7">
    <source>
        <dbReference type="Proteomes" id="UP001041814"/>
    </source>
</evidence>
<proteinExistence type="inferred from homology"/>
<evidence type="ECO:0000256" key="2">
    <source>
        <dbReference type="ARBA" id="ARBA00022576"/>
    </source>
</evidence>
<evidence type="ECO:0000313" key="6">
    <source>
        <dbReference type="EMBL" id="MBK1711884.1"/>
    </source>
</evidence>
<reference evidence="6" key="1">
    <citation type="submission" date="2017-08" db="EMBL/GenBank/DDBJ databases">
        <authorList>
            <person name="Imhoff J.F."/>
            <person name="Rahn T."/>
            <person name="Kuenzel S."/>
            <person name="Neulinger S.C."/>
        </authorList>
    </citation>
    <scope>NUCLEOTIDE SEQUENCE</scope>
    <source>
        <strain evidence="6">IM 151</strain>
    </source>
</reference>
<dbReference type="EMBL" id="NRRU01000008">
    <property type="protein sequence ID" value="MBK1711884.1"/>
    <property type="molecule type" value="Genomic_DNA"/>
</dbReference>
<comment type="caution">
    <text evidence="6">The sequence shown here is derived from an EMBL/GenBank/DDBJ whole genome shotgun (WGS) entry which is preliminary data.</text>
</comment>
<evidence type="ECO:0000256" key="1">
    <source>
        <dbReference type="ARBA" id="ARBA00001933"/>
    </source>
</evidence>
<comment type="cofactor">
    <cofactor evidence="1">
        <name>pyridoxal 5'-phosphate</name>
        <dbReference type="ChEBI" id="CHEBI:597326"/>
    </cofactor>
</comment>
<keyword evidence="4 5" id="KW-0663">Pyridoxal phosphate</keyword>
<keyword evidence="7" id="KW-1185">Reference proteome</keyword>
<dbReference type="PIRSF" id="PIRSF000521">
    <property type="entry name" value="Transaminase_4ab_Lys_Orn"/>
    <property type="match status" value="1"/>
</dbReference>
<dbReference type="InterPro" id="IPR005814">
    <property type="entry name" value="Aminotrans_3"/>
</dbReference>
<organism evidence="6 7">
    <name type="scientific">Rubrivivax gelatinosus</name>
    <name type="common">Rhodocyclus gelatinosus</name>
    <name type="synonym">Rhodopseudomonas gelatinosa</name>
    <dbReference type="NCBI Taxonomy" id="28068"/>
    <lineage>
        <taxon>Bacteria</taxon>
        <taxon>Pseudomonadati</taxon>
        <taxon>Pseudomonadota</taxon>
        <taxon>Betaproteobacteria</taxon>
        <taxon>Burkholderiales</taxon>
        <taxon>Sphaerotilaceae</taxon>
        <taxon>Rubrivivax</taxon>
    </lineage>
</organism>
<dbReference type="InterPro" id="IPR050103">
    <property type="entry name" value="Class-III_PLP-dep_AT"/>
</dbReference>
<evidence type="ECO:0000256" key="3">
    <source>
        <dbReference type="ARBA" id="ARBA00022679"/>
    </source>
</evidence>
<gene>
    <name evidence="6" type="ORF">CKO43_03700</name>
</gene>
<dbReference type="InterPro" id="IPR015421">
    <property type="entry name" value="PyrdxlP-dep_Trfase_major"/>
</dbReference>
<reference evidence="6" key="2">
    <citation type="journal article" date="2020" name="Microorganisms">
        <title>Osmotic Adaptation and Compatible Solute Biosynthesis of Phototrophic Bacteria as Revealed from Genome Analyses.</title>
        <authorList>
            <person name="Imhoff J.F."/>
            <person name="Rahn T."/>
            <person name="Kunzel S."/>
            <person name="Keller A."/>
            <person name="Neulinger S.C."/>
        </authorList>
    </citation>
    <scope>NUCLEOTIDE SEQUENCE</scope>
    <source>
        <strain evidence="6">IM 151</strain>
    </source>
</reference>
<protein>
    <submittedName>
        <fullName evidence="6">Aminotransferase class III</fullName>
    </submittedName>
</protein>
<dbReference type="SUPFAM" id="SSF53383">
    <property type="entry name" value="PLP-dependent transferases"/>
    <property type="match status" value="1"/>
</dbReference>
<dbReference type="PANTHER" id="PTHR11986">
    <property type="entry name" value="AMINOTRANSFERASE CLASS III"/>
    <property type="match status" value="1"/>
</dbReference>
<name>A0ABS1DQK6_RUBGE</name>
<dbReference type="PANTHER" id="PTHR11986:SF79">
    <property type="entry name" value="ACETYLORNITHINE AMINOTRANSFERASE, MITOCHONDRIAL"/>
    <property type="match status" value="1"/>
</dbReference>
<dbReference type="InterPro" id="IPR015422">
    <property type="entry name" value="PyrdxlP-dep_Trfase_small"/>
</dbReference>
<dbReference type="GO" id="GO:0008483">
    <property type="term" value="F:transaminase activity"/>
    <property type="evidence" value="ECO:0007669"/>
    <property type="project" value="UniProtKB-KW"/>
</dbReference>
<evidence type="ECO:0000256" key="5">
    <source>
        <dbReference type="RuleBase" id="RU003560"/>
    </source>
</evidence>
<accession>A0ABS1DQK6</accession>
<dbReference type="Gene3D" id="3.90.1150.10">
    <property type="entry name" value="Aspartate Aminotransferase, domain 1"/>
    <property type="match status" value="1"/>
</dbReference>
<dbReference type="Pfam" id="PF00202">
    <property type="entry name" value="Aminotran_3"/>
    <property type="match status" value="2"/>
</dbReference>
<dbReference type="InterPro" id="IPR015424">
    <property type="entry name" value="PyrdxlP-dep_Trfase"/>
</dbReference>
<keyword evidence="3" id="KW-0808">Transferase</keyword>
<dbReference type="Gene3D" id="3.40.640.10">
    <property type="entry name" value="Type I PLP-dependent aspartate aminotransferase-like (Major domain)"/>
    <property type="match status" value="1"/>
</dbReference>
<evidence type="ECO:0000256" key="4">
    <source>
        <dbReference type="ARBA" id="ARBA00022898"/>
    </source>
</evidence>
<dbReference type="RefSeq" id="WP_200377873.1">
    <property type="nucleotide sequence ID" value="NZ_NRRU01000008.1"/>
</dbReference>
<dbReference type="Proteomes" id="UP001041814">
    <property type="component" value="Unassembled WGS sequence"/>
</dbReference>
<comment type="similarity">
    <text evidence="5">Belongs to the class-III pyridoxal-phosphate-dependent aminotransferase family.</text>
</comment>